<evidence type="ECO:0000256" key="1">
    <source>
        <dbReference type="ARBA" id="ARBA00007613"/>
    </source>
</evidence>
<accession>A0A1G7JXN1</accession>
<sequence>MNIITKIKEILVSTVVIASAVSCMPKLALDKVSPELPETFQYTATADTASVANLEWRQFFNDPILQGLIEKGIKNNYDLQIALKQVASSQERLKQAKYMQYPEVGFGVTGQITRPSDNSLNGQSINLFLGKSYVEDYNATFNLSWEADIWGKIKNQQEVSKMQYLQTYEATKAIQTQVVAAIAQGYYNLLMLDKQLEIAKSNLELSNNTLNITEKIWQSGDATSLGVQQSKAQKEYTELLITQLEQNIKIQENALSILIGENPAKINRTIEMSDTSLPKNLSAGLPAAMVSRRPDVRQQELVLLESNALIGIAQANMYPSLKITANGGVNSFKIDNWFQIPASLFGSALGGITQPIFQKRQLKTDLNVAKIQREKNVLAFRQSVLNAVGEVSDALVSNESLKVQEEKASEQVTTLKSGIQSAEKLYKSGLVNYLEVITAQGNSLQAELNLASIKRQRLSSIVDLYRALGGGWK</sequence>
<keyword evidence="2" id="KW-1134">Transmembrane beta strand</keyword>
<reference evidence="4" key="1">
    <citation type="submission" date="2016-10" db="EMBL/GenBank/DDBJ databases">
        <authorList>
            <person name="Varghese N."/>
            <person name="Submissions S."/>
        </authorList>
    </citation>
    <scope>NUCLEOTIDE SEQUENCE [LARGE SCALE GENOMIC DNA]</scope>
    <source>
        <strain evidence="4">DSM 19684</strain>
    </source>
</reference>
<dbReference type="Pfam" id="PF02321">
    <property type="entry name" value="OEP"/>
    <property type="match status" value="2"/>
</dbReference>
<gene>
    <name evidence="3" type="ORF">SAMN05421825_1508</name>
</gene>
<organism evidence="3 4">
    <name type="scientific">Epilithonimonas hungarica</name>
    <dbReference type="NCBI Taxonomy" id="454006"/>
    <lineage>
        <taxon>Bacteria</taxon>
        <taxon>Pseudomonadati</taxon>
        <taxon>Bacteroidota</taxon>
        <taxon>Flavobacteriia</taxon>
        <taxon>Flavobacteriales</taxon>
        <taxon>Weeksellaceae</taxon>
        <taxon>Chryseobacterium group</taxon>
        <taxon>Epilithonimonas</taxon>
    </lineage>
</organism>
<dbReference type="InterPro" id="IPR003423">
    <property type="entry name" value="OMP_efflux"/>
</dbReference>
<dbReference type="PANTHER" id="PTHR30203:SF33">
    <property type="entry name" value="BLR4455 PROTEIN"/>
    <property type="match status" value="1"/>
</dbReference>
<dbReference type="GO" id="GO:0005886">
    <property type="term" value="C:plasma membrane"/>
    <property type="evidence" value="ECO:0007669"/>
    <property type="project" value="UniProtKB-SubCell"/>
</dbReference>
<dbReference type="Proteomes" id="UP000199203">
    <property type="component" value="Unassembled WGS sequence"/>
</dbReference>
<proteinExistence type="inferred from homology"/>
<evidence type="ECO:0000256" key="2">
    <source>
        <dbReference type="RuleBase" id="RU362097"/>
    </source>
</evidence>
<dbReference type="GO" id="GO:0015562">
    <property type="term" value="F:efflux transmembrane transporter activity"/>
    <property type="evidence" value="ECO:0007669"/>
    <property type="project" value="InterPro"/>
</dbReference>
<dbReference type="EMBL" id="FNBH01000001">
    <property type="protein sequence ID" value="SDF29575.1"/>
    <property type="molecule type" value="Genomic_DNA"/>
</dbReference>
<dbReference type="InterPro" id="IPR010131">
    <property type="entry name" value="MdtP/NodT-like"/>
</dbReference>
<dbReference type="STRING" id="454006.SAMN05421825_1508"/>
<comment type="similarity">
    <text evidence="1 2">Belongs to the outer membrane factor (OMF) (TC 1.B.17) family.</text>
</comment>
<keyword evidence="4" id="KW-1185">Reference proteome</keyword>
<evidence type="ECO:0000313" key="4">
    <source>
        <dbReference type="Proteomes" id="UP000199203"/>
    </source>
</evidence>
<dbReference type="Gene3D" id="1.20.1600.10">
    <property type="entry name" value="Outer membrane efflux proteins (OEP)"/>
    <property type="match status" value="1"/>
</dbReference>
<dbReference type="PANTHER" id="PTHR30203">
    <property type="entry name" value="OUTER MEMBRANE CATION EFFLUX PROTEIN"/>
    <property type="match status" value="1"/>
</dbReference>
<protein>
    <submittedName>
        <fullName evidence="3">Efflux transporter, outer membrane factor (OMF) lipoprotein, NodT family</fullName>
    </submittedName>
</protein>
<dbReference type="AlphaFoldDB" id="A0A1G7JXN1"/>
<keyword evidence="2" id="KW-0472">Membrane</keyword>
<keyword evidence="2" id="KW-0812">Transmembrane</keyword>
<dbReference type="PROSITE" id="PS51257">
    <property type="entry name" value="PROKAR_LIPOPROTEIN"/>
    <property type="match status" value="1"/>
</dbReference>
<dbReference type="SUPFAM" id="SSF56954">
    <property type="entry name" value="Outer membrane efflux proteins (OEP)"/>
    <property type="match status" value="1"/>
</dbReference>
<dbReference type="NCBIfam" id="TIGR01845">
    <property type="entry name" value="outer_NodT"/>
    <property type="match status" value="1"/>
</dbReference>
<dbReference type="RefSeq" id="WP_089872738.1">
    <property type="nucleotide sequence ID" value="NZ_FNBH01000001.1"/>
</dbReference>
<name>A0A1G7JXN1_9FLAO</name>
<evidence type="ECO:0000313" key="3">
    <source>
        <dbReference type="EMBL" id="SDF29575.1"/>
    </source>
</evidence>
<keyword evidence="2" id="KW-0564">Palmitate</keyword>
<keyword evidence="2 3" id="KW-0449">Lipoprotein</keyword>
<dbReference type="OrthoDB" id="9770517at2"/>
<dbReference type="Gene3D" id="2.20.200.10">
    <property type="entry name" value="Outer membrane efflux proteins (OEP)"/>
    <property type="match status" value="1"/>
</dbReference>
<comment type="subcellular location">
    <subcellularLocation>
        <location evidence="2">Cell membrane</location>
        <topology evidence="2">Lipid-anchor</topology>
    </subcellularLocation>
</comment>